<gene>
    <name evidence="1" type="ORF">Nepgr_007461</name>
</gene>
<organism evidence="1 2">
    <name type="scientific">Nepenthes gracilis</name>
    <name type="common">Slender pitcher plant</name>
    <dbReference type="NCBI Taxonomy" id="150966"/>
    <lineage>
        <taxon>Eukaryota</taxon>
        <taxon>Viridiplantae</taxon>
        <taxon>Streptophyta</taxon>
        <taxon>Embryophyta</taxon>
        <taxon>Tracheophyta</taxon>
        <taxon>Spermatophyta</taxon>
        <taxon>Magnoliopsida</taxon>
        <taxon>eudicotyledons</taxon>
        <taxon>Gunneridae</taxon>
        <taxon>Pentapetalae</taxon>
        <taxon>Caryophyllales</taxon>
        <taxon>Nepenthaceae</taxon>
        <taxon>Nepenthes</taxon>
    </lineage>
</organism>
<dbReference type="EMBL" id="BSYO01000006">
    <property type="protein sequence ID" value="GMH05621.1"/>
    <property type="molecule type" value="Genomic_DNA"/>
</dbReference>
<reference evidence="1" key="1">
    <citation type="submission" date="2023-05" db="EMBL/GenBank/DDBJ databases">
        <title>Nepenthes gracilis genome sequencing.</title>
        <authorList>
            <person name="Fukushima K."/>
        </authorList>
    </citation>
    <scope>NUCLEOTIDE SEQUENCE</scope>
    <source>
        <strain evidence="1">SING2019-196</strain>
    </source>
</reference>
<dbReference type="Proteomes" id="UP001279734">
    <property type="component" value="Unassembled WGS sequence"/>
</dbReference>
<proteinExistence type="predicted"/>
<comment type="caution">
    <text evidence="1">The sequence shown here is derived from an EMBL/GenBank/DDBJ whole genome shotgun (WGS) entry which is preliminary data.</text>
</comment>
<accession>A0AAD3S796</accession>
<name>A0AAD3S796_NEPGR</name>
<sequence>MAVAEEGRSCGEAVEAQEADYIVDLLPGSEKGCYMYDVEDGVRTTSDRDLVPRITVMTNGWQPPLTLRTPI</sequence>
<evidence type="ECO:0000313" key="1">
    <source>
        <dbReference type="EMBL" id="GMH05621.1"/>
    </source>
</evidence>
<dbReference type="AlphaFoldDB" id="A0AAD3S796"/>
<keyword evidence="2" id="KW-1185">Reference proteome</keyword>
<protein>
    <submittedName>
        <fullName evidence="1">Uncharacterized protein</fullName>
    </submittedName>
</protein>
<evidence type="ECO:0000313" key="2">
    <source>
        <dbReference type="Proteomes" id="UP001279734"/>
    </source>
</evidence>